<evidence type="ECO:0000256" key="1">
    <source>
        <dbReference type="ARBA" id="ARBA00022630"/>
    </source>
</evidence>
<dbReference type="FunCoup" id="A0A1J7JDB4">
    <property type="interactions" value="781"/>
</dbReference>
<dbReference type="AlphaFoldDB" id="A0A1J7JDB4"/>
<protein>
    <submittedName>
        <fullName evidence="3">Putative N-ethylmaleimide reductase</fullName>
    </submittedName>
</protein>
<keyword evidence="4" id="KW-1185">Reference proteome</keyword>
<dbReference type="PANTHER" id="PTHR22893:SF91">
    <property type="entry name" value="NADPH DEHYDROGENASE 2-RELATED"/>
    <property type="match status" value="1"/>
</dbReference>
<keyword evidence="1" id="KW-0285">Flavoprotein</keyword>
<dbReference type="STRING" id="1408157.A0A1J7JDB4"/>
<dbReference type="PANTHER" id="PTHR22893">
    <property type="entry name" value="NADH OXIDOREDUCTASE-RELATED"/>
    <property type="match status" value="1"/>
</dbReference>
<dbReference type="GO" id="GO:0010181">
    <property type="term" value="F:FMN binding"/>
    <property type="evidence" value="ECO:0007669"/>
    <property type="project" value="InterPro"/>
</dbReference>
<reference evidence="3 4" key="1">
    <citation type="submission" date="2016-10" db="EMBL/GenBank/DDBJ databases">
        <title>Draft genome sequence of Coniochaeta ligniaria NRRL30616, a lignocellulolytic fungus for bioabatement of inhibitors in plant biomass hydrolysates.</title>
        <authorList>
            <consortium name="DOE Joint Genome Institute"/>
            <person name="Jimenez D.J."/>
            <person name="Hector R.E."/>
            <person name="Riley R."/>
            <person name="Sun H."/>
            <person name="Grigoriev I.V."/>
            <person name="Van Elsas J.D."/>
            <person name="Nichols N.N."/>
        </authorList>
    </citation>
    <scope>NUCLEOTIDE SEQUENCE [LARGE SCALE GENOMIC DNA]</scope>
    <source>
        <strain evidence="3 4">NRRL 30616</strain>
    </source>
</reference>
<dbReference type="Pfam" id="PF00724">
    <property type="entry name" value="Oxidored_FMN"/>
    <property type="match status" value="2"/>
</dbReference>
<organism evidence="3 4">
    <name type="scientific">Coniochaeta ligniaria NRRL 30616</name>
    <dbReference type="NCBI Taxonomy" id="1408157"/>
    <lineage>
        <taxon>Eukaryota</taxon>
        <taxon>Fungi</taxon>
        <taxon>Dikarya</taxon>
        <taxon>Ascomycota</taxon>
        <taxon>Pezizomycotina</taxon>
        <taxon>Sordariomycetes</taxon>
        <taxon>Sordariomycetidae</taxon>
        <taxon>Coniochaetales</taxon>
        <taxon>Coniochaetaceae</taxon>
        <taxon>Coniochaeta</taxon>
    </lineage>
</organism>
<dbReference type="OrthoDB" id="276546at2759"/>
<feature type="domain" description="NADH:flavin oxidoreductase/NADH oxidase N-terminal" evidence="2">
    <location>
        <begin position="12"/>
        <end position="97"/>
    </location>
</feature>
<dbReference type="InParanoid" id="A0A1J7JDB4"/>
<dbReference type="SUPFAM" id="SSF51395">
    <property type="entry name" value="FMN-linked oxidoreductases"/>
    <property type="match status" value="1"/>
</dbReference>
<dbReference type="GO" id="GO:0003959">
    <property type="term" value="F:NADPH dehydrogenase activity"/>
    <property type="evidence" value="ECO:0007669"/>
    <property type="project" value="TreeGrafter"/>
</dbReference>
<dbReference type="InterPro" id="IPR001155">
    <property type="entry name" value="OxRdtase_FMN_N"/>
</dbReference>
<feature type="domain" description="NADH:flavin oxidoreductase/NADH oxidase N-terminal" evidence="2">
    <location>
        <begin position="125"/>
        <end position="303"/>
    </location>
</feature>
<evidence type="ECO:0000313" key="4">
    <source>
        <dbReference type="Proteomes" id="UP000182658"/>
    </source>
</evidence>
<sequence length="350" mass="38777">MGSVTPTSSSRLFQPLKLGNVPLSHRIAMAPLTPYRTDDAHFPTDLMCEYYIQRAANPGTFIVTEATYMSPLPGGLANAPGIYNQAQIDAWRKIVDALWVLEGSANPEVAEREGFVPKTSSYDGRRIGKTVQAYAQAARNAMEAGFDGVEIHAANGYVIDQFIQDVVNQRIDEYGGSVKHRSRSVVEIVDAVIEAISAERTAVRLSLYSTFGGMGMADPVSQFGDVIREVRRHNLAYLHLIEPRVLALFDVETSETSETLDFAYEAWKGALLVAGGHTPETARRLVDQEHPDRDIVVAFGRRIRKGMELEPWDRETFYQGGAMGYTDYPYSKECAGGCISCQYNGHHRFA</sequence>
<proteinExistence type="predicted"/>
<accession>A0A1J7JDB4</accession>
<evidence type="ECO:0000259" key="2">
    <source>
        <dbReference type="Pfam" id="PF00724"/>
    </source>
</evidence>
<name>A0A1J7JDB4_9PEZI</name>
<evidence type="ECO:0000313" key="3">
    <source>
        <dbReference type="EMBL" id="OIW25586.1"/>
    </source>
</evidence>
<dbReference type="InterPro" id="IPR013785">
    <property type="entry name" value="Aldolase_TIM"/>
</dbReference>
<dbReference type="InterPro" id="IPR045247">
    <property type="entry name" value="Oye-like"/>
</dbReference>
<gene>
    <name evidence="3" type="ORF">CONLIGDRAFT_656371</name>
</gene>
<dbReference type="EMBL" id="KV875101">
    <property type="protein sequence ID" value="OIW25586.1"/>
    <property type="molecule type" value="Genomic_DNA"/>
</dbReference>
<dbReference type="Gene3D" id="3.20.20.70">
    <property type="entry name" value="Aldolase class I"/>
    <property type="match status" value="1"/>
</dbReference>
<dbReference type="Proteomes" id="UP000182658">
    <property type="component" value="Unassembled WGS sequence"/>
</dbReference>